<gene>
    <name evidence="2" type="ORF">SteCoe_36490</name>
</gene>
<sequence>METPLDFLIRQAKEHNSVDSYIGLFQAYKSSQKYFSAQQTLERCLSLVKLPQGSCKEDSFSEKLKEIISSHEEYKAPPSLWNQDFFIVYSFLGEISLILKKPVEAVGYLLAAYQNYGKSSELEEKIMANVVFAGLLESFMSIMTRFLYEKQYKLTFDWKNHIDWLIGVIKSSEEYRLTTEKLELMIGNYYFTLFSWYGKTEDFEICERHLQGIGNLEIQFILAYYRDKVKAKKLIKELVMENPGISLFWAWLSLTESDYKRKINAVAKAISLDKSNWNAWVSLGIIQAGHGDVISAAKTWKTAHYFNHFETRLWLLSSFFYKEAKQYDKALQSFKLACDLEPSMWITIESYLST</sequence>
<dbReference type="Proteomes" id="UP000187209">
    <property type="component" value="Unassembled WGS sequence"/>
</dbReference>
<dbReference type="InterPro" id="IPR011990">
    <property type="entry name" value="TPR-like_helical_dom_sf"/>
</dbReference>
<dbReference type="AlphaFoldDB" id="A0A1R2APZ5"/>
<keyword evidence="1" id="KW-0802">TPR repeat</keyword>
<dbReference type="InterPro" id="IPR019734">
    <property type="entry name" value="TPR_rpt"/>
</dbReference>
<dbReference type="SUPFAM" id="SSF48452">
    <property type="entry name" value="TPR-like"/>
    <property type="match status" value="1"/>
</dbReference>
<evidence type="ECO:0000313" key="3">
    <source>
        <dbReference type="Proteomes" id="UP000187209"/>
    </source>
</evidence>
<accession>A0A1R2APZ5</accession>
<dbReference type="PROSITE" id="PS50005">
    <property type="entry name" value="TPR"/>
    <property type="match status" value="1"/>
</dbReference>
<keyword evidence="3" id="KW-1185">Reference proteome</keyword>
<dbReference type="Gene3D" id="1.25.40.10">
    <property type="entry name" value="Tetratricopeptide repeat domain"/>
    <property type="match status" value="1"/>
</dbReference>
<proteinExistence type="predicted"/>
<name>A0A1R2APZ5_9CILI</name>
<dbReference type="EMBL" id="MPUH01001676">
    <property type="protein sequence ID" value="OMJ66608.1"/>
    <property type="molecule type" value="Genomic_DNA"/>
</dbReference>
<comment type="caution">
    <text evidence="2">The sequence shown here is derived from an EMBL/GenBank/DDBJ whole genome shotgun (WGS) entry which is preliminary data.</text>
</comment>
<protein>
    <submittedName>
        <fullName evidence="2">Uncharacterized protein</fullName>
    </submittedName>
</protein>
<organism evidence="2 3">
    <name type="scientific">Stentor coeruleus</name>
    <dbReference type="NCBI Taxonomy" id="5963"/>
    <lineage>
        <taxon>Eukaryota</taxon>
        <taxon>Sar</taxon>
        <taxon>Alveolata</taxon>
        <taxon>Ciliophora</taxon>
        <taxon>Postciliodesmatophora</taxon>
        <taxon>Heterotrichea</taxon>
        <taxon>Heterotrichida</taxon>
        <taxon>Stentoridae</taxon>
        <taxon>Stentor</taxon>
    </lineage>
</organism>
<evidence type="ECO:0000256" key="1">
    <source>
        <dbReference type="PROSITE-ProRule" id="PRU00339"/>
    </source>
</evidence>
<reference evidence="2 3" key="1">
    <citation type="submission" date="2016-11" db="EMBL/GenBank/DDBJ databases">
        <title>The macronuclear genome of Stentor coeruleus: a giant cell with tiny introns.</title>
        <authorList>
            <person name="Slabodnick M."/>
            <person name="Ruby J.G."/>
            <person name="Reiff S.B."/>
            <person name="Swart E.C."/>
            <person name="Gosai S."/>
            <person name="Prabakaran S."/>
            <person name="Witkowska E."/>
            <person name="Larue G.E."/>
            <person name="Fisher S."/>
            <person name="Freeman R.M."/>
            <person name="Gunawardena J."/>
            <person name="Chu W."/>
            <person name="Stover N.A."/>
            <person name="Gregory B.D."/>
            <person name="Nowacki M."/>
            <person name="Derisi J."/>
            <person name="Roy S.W."/>
            <person name="Marshall W.F."/>
            <person name="Sood P."/>
        </authorList>
    </citation>
    <scope>NUCLEOTIDE SEQUENCE [LARGE SCALE GENOMIC DNA]</scope>
    <source>
        <strain evidence="2">WM001</strain>
    </source>
</reference>
<feature type="repeat" description="TPR" evidence="1">
    <location>
        <begin position="311"/>
        <end position="344"/>
    </location>
</feature>
<evidence type="ECO:0000313" key="2">
    <source>
        <dbReference type="EMBL" id="OMJ66608.1"/>
    </source>
</evidence>